<evidence type="ECO:0000313" key="3">
    <source>
        <dbReference type="Proteomes" id="UP000182229"/>
    </source>
</evidence>
<dbReference type="InterPro" id="IPR019236">
    <property type="entry name" value="APP1_cat"/>
</dbReference>
<dbReference type="RefSeq" id="WP_071899617.1">
    <property type="nucleotide sequence ID" value="NZ_MPIN01000004.1"/>
</dbReference>
<reference evidence="2 3" key="2">
    <citation type="submission" date="2016-12" db="EMBL/GenBank/DDBJ databases">
        <title>Draft Genome Sequence of Cystobacter ferrugineus Strain Cbfe23.</title>
        <authorList>
            <person name="Akbar S."/>
            <person name="Dowd S.E."/>
            <person name="Stevens D.C."/>
        </authorList>
    </citation>
    <scope>NUCLEOTIDE SEQUENCE [LARGE SCALE GENOMIC DNA]</scope>
    <source>
        <strain evidence="2 3">Cbfe23</strain>
    </source>
</reference>
<reference evidence="3" key="1">
    <citation type="submission" date="2016-11" db="EMBL/GenBank/DDBJ databases">
        <authorList>
            <person name="Shukria A."/>
            <person name="Stevens D.C."/>
        </authorList>
    </citation>
    <scope>NUCLEOTIDE SEQUENCE [LARGE SCALE GENOMIC DNA]</scope>
    <source>
        <strain evidence="3">Cbfe23</strain>
    </source>
</reference>
<dbReference type="GO" id="GO:0008195">
    <property type="term" value="F:phosphatidate phosphatase activity"/>
    <property type="evidence" value="ECO:0007669"/>
    <property type="project" value="InterPro"/>
</dbReference>
<dbReference type="STRING" id="83449.BON30_18255"/>
<organism evidence="2 3">
    <name type="scientific">Cystobacter ferrugineus</name>
    <dbReference type="NCBI Taxonomy" id="83449"/>
    <lineage>
        <taxon>Bacteria</taxon>
        <taxon>Pseudomonadati</taxon>
        <taxon>Myxococcota</taxon>
        <taxon>Myxococcia</taxon>
        <taxon>Myxococcales</taxon>
        <taxon>Cystobacterineae</taxon>
        <taxon>Archangiaceae</taxon>
        <taxon>Cystobacter</taxon>
    </lineage>
</organism>
<gene>
    <name evidence="2" type="ORF">BON30_18255</name>
</gene>
<sequence>MSLPDRIDPRPPRRIYRWDLDKTYLQTEFDSIRDILRTAFQKAHEKQAVPGASALIRELAANGDSRLCIVSGSPRQMRSVLEEKLKLDGVVWDEFVLKDNVGNLMRGRFRALRGQVGYKLPAILESRALAPLEAEEVLFGDDAEADAFIYSLYADMVAGRVDERVLTQILNQAAVYPDEVERVHAAWKKIPVSDPVRRIFIHLDRLTPPAHFADYGPRVVPIFNYFQAALVLLADGHLTAPQVIKVAVEMVQTAGHNIITLSNSFQDLLRRGLPLQQAAAALVQALEGPNALLQALRPMPDIISAFTKRLAALGTEPAPPPARAVDYLAMLHHALPRTHKTRKPPAKPPAT</sequence>
<dbReference type="Pfam" id="PF09949">
    <property type="entry name" value="APP1_cat"/>
    <property type="match status" value="1"/>
</dbReference>
<comment type="caution">
    <text evidence="2">The sequence shown here is derived from an EMBL/GenBank/DDBJ whole genome shotgun (WGS) entry which is preliminary data.</text>
</comment>
<dbReference type="OrthoDB" id="5494403at2"/>
<accession>A0A1L9BAZ8</accession>
<dbReference type="EMBL" id="MPIN01000004">
    <property type="protein sequence ID" value="OJH39444.1"/>
    <property type="molecule type" value="Genomic_DNA"/>
</dbReference>
<name>A0A1L9BAZ8_9BACT</name>
<dbReference type="SUPFAM" id="SSF56784">
    <property type="entry name" value="HAD-like"/>
    <property type="match status" value="1"/>
</dbReference>
<evidence type="ECO:0000313" key="2">
    <source>
        <dbReference type="EMBL" id="OJH39444.1"/>
    </source>
</evidence>
<dbReference type="Proteomes" id="UP000182229">
    <property type="component" value="Unassembled WGS sequence"/>
</dbReference>
<keyword evidence="3" id="KW-1185">Reference proteome</keyword>
<dbReference type="InterPro" id="IPR036412">
    <property type="entry name" value="HAD-like_sf"/>
</dbReference>
<evidence type="ECO:0000259" key="1">
    <source>
        <dbReference type="Pfam" id="PF09949"/>
    </source>
</evidence>
<proteinExistence type="predicted"/>
<feature type="domain" description="Phosphatidate phosphatase APP1 catalytic" evidence="1">
    <location>
        <begin position="19"/>
        <end position="161"/>
    </location>
</feature>
<dbReference type="AlphaFoldDB" id="A0A1L9BAZ8"/>
<protein>
    <recommendedName>
        <fullName evidence="1">Phosphatidate phosphatase APP1 catalytic domain-containing protein</fullName>
    </recommendedName>
</protein>